<dbReference type="InterPro" id="IPR042242">
    <property type="entry name" value="RecO_C"/>
</dbReference>
<keyword evidence="4 8" id="KW-0227">DNA damage</keyword>
<proteinExistence type="inferred from homology"/>
<reference evidence="10 11" key="1">
    <citation type="submission" date="2020-08" db="EMBL/GenBank/DDBJ databases">
        <title>Genomic Encyclopedia of Type Strains, Phase IV (KMG-IV): sequencing the most valuable type-strain genomes for metagenomic binning, comparative biology and taxonomic classification.</title>
        <authorList>
            <person name="Goeker M."/>
        </authorList>
    </citation>
    <scope>NUCLEOTIDE SEQUENCE [LARGE SCALE GENOMIC DNA]</scope>
    <source>
        <strain evidence="10 11">DSM 24163</strain>
    </source>
</reference>
<dbReference type="EMBL" id="JACHHP010000001">
    <property type="protein sequence ID" value="MBB5207124.1"/>
    <property type="molecule type" value="Genomic_DNA"/>
</dbReference>
<dbReference type="InterPro" id="IPR003717">
    <property type="entry name" value="RecO"/>
</dbReference>
<dbReference type="AlphaFoldDB" id="A0A7W8D3A0"/>
<dbReference type="GO" id="GO:0006310">
    <property type="term" value="P:DNA recombination"/>
    <property type="evidence" value="ECO:0007669"/>
    <property type="project" value="UniProtKB-UniRule"/>
</dbReference>
<dbReference type="PANTHER" id="PTHR33991:SF1">
    <property type="entry name" value="DNA REPAIR PROTEIN RECO"/>
    <property type="match status" value="1"/>
</dbReference>
<evidence type="ECO:0000259" key="9">
    <source>
        <dbReference type="Pfam" id="PF11967"/>
    </source>
</evidence>
<comment type="similarity">
    <text evidence="2 8">Belongs to the RecO family.</text>
</comment>
<dbReference type="SUPFAM" id="SSF50249">
    <property type="entry name" value="Nucleic acid-binding proteins"/>
    <property type="match status" value="1"/>
</dbReference>
<sequence>MAMLRFDAQPAYVLHAAPYRETSLLLETFTRDHGRIGLIARGVRGARGQPQRALLQPLQPLLLGAMGQGELLRLTQSEAAGPPPSLHGDATLAAFYLNELLLRLLPRADAQTALFWRYSECIGALTGEHAGWELRRFERDLLGALGYGLALESEALSEREVEPTLRYRFDPDTGPRRVGLGDAGGNAATISGAALLALARDEMPGAVEQAELRRLMRGVLRFHLGGRELRSWRIVSELAAHRGS</sequence>
<name>A0A7W8D3A0_9GAMM</name>
<evidence type="ECO:0000313" key="10">
    <source>
        <dbReference type="EMBL" id="MBB5207124.1"/>
    </source>
</evidence>
<evidence type="ECO:0000256" key="2">
    <source>
        <dbReference type="ARBA" id="ARBA00007452"/>
    </source>
</evidence>
<dbReference type="GO" id="GO:0006302">
    <property type="term" value="P:double-strand break repair"/>
    <property type="evidence" value="ECO:0007669"/>
    <property type="project" value="TreeGrafter"/>
</dbReference>
<dbReference type="InterPro" id="IPR012340">
    <property type="entry name" value="NA-bd_OB-fold"/>
</dbReference>
<feature type="domain" description="DNA replication/recombination mediator RecO N-terminal" evidence="9">
    <location>
        <begin position="9"/>
        <end position="80"/>
    </location>
</feature>
<dbReference type="Pfam" id="PF11967">
    <property type="entry name" value="RecO_N"/>
    <property type="match status" value="1"/>
</dbReference>
<keyword evidence="5 8" id="KW-0233">DNA recombination</keyword>
<keyword evidence="6 8" id="KW-0234">DNA repair</keyword>
<dbReference type="PANTHER" id="PTHR33991">
    <property type="entry name" value="DNA REPAIR PROTEIN RECO"/>
    <property type="match status" value="1"/>
</dbReference>
<evidence type="ECO:0000256" key="7">
    <source>
        <dbReference type="ARBA" id="ARBA00033409"/>
    </source>
</evidence>
<evidence type="ECO:0000256" key="3">
    <source>
        <dbReference type="ARBA" id="ARBA00021310"/>
    </source>
</evidence>
<dbReference type="NCBIfam" id="TIGR00613">
    <property type="entry name" value="reco"/>
    <property type="match status" value="1"/>
</dbReference>
<dbReference type="HAMAP" id="MF_00201">
    <property type="entry name" value="RecO"/>
    <property type="match status" value="1"/>
</dbReference>
<accession>A0A7W8D3A0</accession>
<dbReference type="Proteomes" id="UP000521199">
    <property type="component" value="Unassembled WGS sequence"/>
</dbReference>
<organism evidence="10 11">
    <name type="scientific">Chiayiivirga flava</name>
    <dbReference type="NCBI Taxonomy" id="659595"/>
    <lineage>
        <taxon>Bacteria</taxon>
        <taxon>Pseudomonadati</taxon>
        <taxon>Pseudomonadota</taxon>
        <taxon>Gammaproteobacteria</taxon>
        <taxon>Lysobacterales</taxon>
        <taxon>Lysobacteraceae</taxon>
        <taxon>Chiayiivirga</taxon>
    </lineage>
</organism>
<keyword evidence="11" id="KW-1185">Reference proteome</keyword>
<evidence type="ECO:0000256" key="5">
    <source>
        <dbReference type="ARBA" id="ARBA00023172"/>
    </source>
</evidence>
<evidence type="ECO:0000256" key="8">
    <source>
        <dbReference type="HAMAP-Rule" id="MF_00201"/>
    </source>
</evidence>
<evidence type="ECO:0000313" key="11">
    <source>
        <dbReference type="Proteomes" id="UP000521199"/>
    </source>
</evidence>
<dbReference type="GO" id="GO:0043590">
    <property type="term" value="C:bacterial nucleoid"/>
    <property type="evidence" value="ECO:0007669"/>
    <property type="project" value="TreeGrafter"/>
</dbReference>
<evidence type="ECO:0000256" key="6">
    <source>
        <dbReference type="ARBA" id="ARBA00023204"/>
    </source>
</evidence>
<dbReference type="RefSeq" id="WP_343059193.1">
    <property type="nucleotide sequence ID" value="NZ_JACHHP010000001.1"/>
</dbReference>
<dbReference type="Gene3D" id="1.20.1440.120">
    <property type="entry name" value="Recombination protein O, C-terminal domain"/>
    <property type="match status" value="1"/>
</dbReference>
<gene>
    <name evidence="8" type="primary">recO</name>
    <name evidence="10" type="ORF">HNQ52_000640</name>
</gene>
<dbReference type="InterPro" id="IPR022572">
    <property type="entry name" value="DNA_rep/recomb_RecO_N"/>
</dbReference>
<comment type="caution">
    <text evidence="10">The sequence shown here is derived from an EMBL/GenBank/DDBJ whole genome shotgun (WGS) entry which is preliminary data.</text>
</comment>
<dbReference type="Pfam" id="PF02565">
    <property type="entry name" value="RecO_C"/>
    <property type="match status" value="1"/>
</dbReference>
<comment type="function">
    <text evidence="1 8">Involved in DNA repair and RecF pathway recombination.</text>
</comment>
<evidence type="ECO:0000256" key="1">
    <source>
        <dbReference type="ARBA" id="ARBA00003065"/>
    </source>
</evidence>
<protein>
    <recommendedName>
        <fullName evidence="3 8">DNA repair protein RecO</fullName>
    </recommendedName>
    <alternativeName>
        <fullName evidence="7 8">Recombination protein O</fullName>
    </alternativeName>
</protein>
<evidence type="ECO:0000256" key="4">
    <source>
        <dbReference type="ARBA" id="ARBA00022763"/>
    </source>
</evidence>
<dbReference type="Gene3D" id="2.40.50.140">
    <property type="entry name" value="Nucleic acid-binding proteins"/>
    <property type="match status" value="1"/>
</dbReference>